<evidence type="ECO:0000256" key="2">
    <source>
        <dbReference type="ARBA" id="ARBA00009463"/>
    </source>
</evidence>
<feature type="binding site" evidence="5">
    <location>
        <position position="274"/>
    </location>
    <ligand>
        <name>NAD(+)</name>
        <dbReference type="ChEBI" id="CHEBI:57540"/>
    </ligand>
</feature>
<keyword evidence="3" id="KW-0560">Oxidoreductase</keyword>
<feature type="binding site" evidence="5">
    <location>
        <position position="151"/>
    </location>
    <ligand>
        <name>NAD(+)</name>
        <dbReference type="ChEBI" id="CHEBI:57540"/>
    </ligand>
</feature>
<dbReference type="FunFam" id="3.40.50.720:FF:000009">
    <property type="entry name" value="Fatty oxidation complex, alpha subunit"/>
    <property type="match status" value="1"/>
</dbReference>
<proteinExistence type="inferred from homology"/>
<dbReference type="Gene3D" id="3.40.50.720">
    <property type="entry name" value="NAD(P)-binding Rossmann-like Domain"/>
    <property type="match status" value="1"/>
</dbReference>
<comment type="pathway">
    <text evidence="1">Lipid metabolism; fatty acid beta-oxidation.</text>
</comment>
<dbReference type="InterPro" id="IPR006108">
    <property type="entry name" value="3HC_DH_C"/>
</dbReference>
<evidence type="ECO:0008006" key="10">
    <source>
        <dbReference type="Google" id="ProtNLM"/>
    </source>
</evidence>
<sequence length="287" mass="31707">MFTQKRFLKIHKLGIVGAGQMGIGIAQVALANAKLQVSIFDANPQQLNQQCLFMDKLLNKNVEKGKLRVDEVNEIRSRRKIVNTIGDLSDCEMIIEAVSENTELKQNIFKTLDSITDKNCILASNTSSISITKISSVTKRPEKVIGMHFMNPVIPGLGTSKETLNKTIEIAKKMGKVTTVSKDIPGFIANRILIPYINEAIFALYEGIATKEDIDTTMKLGTNVPMGPLTLADFVGLDTCLAICRVLHSQLGDPKYRPCPLLVQYVEAGWLGKKAGKGFYDYNVENK</sequence>
<evidence type="ECO:0000256" key="5">
    <source>
        <dbReference type="PIRSR" id="PIRSR000105-2"/>
    </source>
</evidence>
<dbReference type="GO" id="GO:0006631">
    <property type="term" value="P:fatty acid metabolic process"/>
    <property type="evidence" value="ECO:0007669"/>
    <property type="project" value="InterPro"/>
</dbReference>
<feature type="binding site" evidence="5">
    <location>
        <position position="105"/>
    </location>
    <ligand>
        <name>NAD(+)</name>
        <dbReference type="ChEBI" id="CHEBI:57540"/>
    </ligand>
</feature>
<feature type="domain" description="3-hydroxyacyl-CoA dehydrogenase C-terminal" evidence="6">
    <location>
        <begin position="186"/>
        <end position="282"/>
    </location>
</feature>
<dbReference type="InterPro" id="IPR013328">
    <property type="entry name" value="6PGD_dom2"/>
</dbReference>
<evidence type="ECO:0000259" key="7">
    <source>
        <dbReference type="Pfam" id="PF02737"/>
    </source>
</evidence>
<dbReference type="EMBL" id="ML005368">
    <property type="protein sequence ID" value="RKP18786.1"/>
    <property type="molecule type" value="Genomic_DNA"/>
</dbReference>
<feature type="site" description="Important for catalytic activity" evidence="4">
    <location>
        <position position="148"/>
    </location>
</feature>
<evidence type="ECO:0000256" key="1">
    <source>
        <dbReference type="ARBA" id="ARBA00005005"/>
    </source>
</evidence>
<feature type="binding site" evidence="5">
    <location>
        <position position="100"/>
    </location>
    <ligand>
        <name>NAD(+)</name>
        <dbReference type="ChEBI" id="CHEBI:57540"/>
    </ligand>
</feature>
<dbReference type="GO" id="GO:0070403">
    <property type="term" value="F:NAD+ binding"/>
    <property type="evidence" value="ECO:0007669"/>
    <property type="project" value="InterPro"/>
</dbReference>
<dbReference type="PANTHER" id="PTHR48075:SF5">
    <property type="entry name" value="3-HYDROXYBUTYRYL-COA DEHYDROGENASE"/>
    <property type="match status" value="1"/>
</dbReference>
<dbReference type="PANTHER" id="PTHR48075">
    <property type="entry name" value="3-HYDROXYACYL-COA DEHYDROGENASE FAMILY PROTEIN"/>
    <property type="match status" value="1"/>
</dbReference>
<dbReference type="AlphaFoldDB" id="A0A4P9YGX9"/>
<evidence type="ECO:0000256" key="3">
    <source>
        <dbReference type="ARBA" id="ARBA00023002"/>
    </source>
</evidence>
<dbReference type="SUPFAM" id="SSF48179">
    <property type="entry name" value="6-phosphogluconate dehydrogenase C-terminal domain-like"/>
    <property type="match status" value="1"/>
</dbReference>
<evidence type="ECO:0000256" key="4">
    <source>
        <dbReference type="PIRSR" id="PIRSR000105-1"/>
    </source>
</evidence>
<protein>
    <recommendedName>
        <fullName evidence="10">3-hydroxybutyryl-CoA dehydrogenase</fullName>
    </recommendedName>
</protein>
<keyword evidence="5" id="KW-0520">NAD</keyword>
<feature type="binding site" evidence="5">
    <location>
        <position position="127"/>
    </location>
    <ligand>
        <name>NAD(+)</name>
        <dbReference type="ChEBI" id="CHEBI:57540"/>
    </ligand>
</feature>
<feature type="binding site" evidence="5">
    <location>
        <position position="41"/>
    </location>
    <ligand>
        <name>NAD(+)</name>
        <dbReference type="ChEBI" id="CHEBI:57540"/>
    </ligand>
</feature>
<dbReference type="Pfam" id="PF00725">
    <property type="entry name" value="3HCDH"/>
    <property type="match status" value="1"/>
</dbReference>
<dbReference type="Proteomes" id="UP000281549">
    <property type="component" value="Unassembled WGS sequence"/>
</dbReference>
<feature type="binding site" evidence="5">
    <location>
        <begin position="17"/>
        <end position="22"/>
    </location>
    <ligand>
        <name>NAD(+)</name>
        <dbReference type="ChEBI" id="CHEBI:57540"/>
    </ligand>
</feature>
<dbReference type="InterPro" id="IPR006176">
    <property type="entry name" value="3-OHacyl-CoA_DH_NAD-bd"/>
</dbReference>
<evidence type="ECO:0000313" key="9">
    <source>
        <dbReference type="Proteomes" id="UP000281549"/>
    </source>
</evidence>
<dbReference type="InterPro" id="IPR008927">
    <property type="entry name" value="6-PGluconate_DH-like_C_sf"/>
</dbReference>
<dbReference type="Pfam" id="PF02737">
    <property type="entry name" value="3HCDH_N"/>
    <property type="match status" value="1"/>
</dbReference>
<gene>
    <name evidence="8" type="ORF">ROZALSC1DRAFT_22891</name>
</gene>
<reference evidence="9" key="1">
    <citation type="journal article" date="2018" name="Nat. Microbiol.">
        <title>Leveraging single-cell genomics to expand the fungal tree of life.</title>
        <authorList>
            <person name="Ahrendt S.R."/>
            <person name="Quandt C.A."/>
            <person name="Ciobanu D."/>
            <person name="Clum A."/>
            <person name="Salamov A."/>
            <person name="Andreopoulos B."/>
            <person name="Cheng J.F."/>
            <person name="Woyke T."/>
            <person name="Pelin A."/>
            <person name="Henrissat B."/>
            <person name="Reynolds N.K."/>
            <person name="Benny G.L."/>
            <person name="Smith M.E."/>
            <person name="James T.Y."/>
            <person name="Grigoriev I.V."/>
        </authorList>
    </citation>
    <scope>NUCLEOTIDE SEQUENCE [LARGE SCALE GENOMIC DNA]</scope>
    <source>
        <strain evidence="9">CSF55</strain>
    </source>
</reference>
<dbReference type="SUPFAM" id="SSF51735">
    <property type="entry name" value="NAD(P)-binding Rossmann-fold domains"/>
    <property type="match status" value="1"/>
</dbReference>
<organism evidence="8 9">
    <name type="scientific">Rozella allomycis (strain CSF55)</name>
    <dbReference type="NCBI Taxonomy" id="988480"/>
    <lineage>
        <taxon>Eukaryota</taxon>
        <taxon>Fungi</taxon>
        <taxon>Fungi incertae sedis</taxon>
        <taxon>Cryptomycota</taxon>
        <taxon>Cryptomycota incertae sedis</taxon>
        <taxon>Rozella</taxon>
    </lineage>
</organism>
<dbReference type="Gene3D" id="1.10.1040.10">
    <property type="entry name" value="N-(1-d-carboxylethyl)-l-norvaline Dehydrogenase, domain 2"/>
    <property type="match status" value="1"/>
</dbReference>
<name>A0A4P9YGX9_ROZAC</name>
<feature type="domain" description="3-hydroxyacyl-CoA dehydrogenase NAD binding" evidence="7">
    <location>
        <begin position="12"/>
        <end position="183"/>
    </location>
</feature>
<evidence type="ECO:0000259" key="6">
    <source>
        <dbReference type="Pfam" id="PF00725"/>
    </source>
</evidence>
<evidence type="ECO:0000313" key="8">
    <source>
        <dbReference type="EMBL" id="RKP18786.1"/>
    </source>
</evidence>
<dbReference type="PIRSF" id="PIRSF000105">
    <property type="entry name" value="HCDH"/>
    <property type="match status" value="1"/>
</dbReference>
<accession>A0A4P9YGX9</accession>
<dbReference type="InterPro" id="IPR036291">
    <property type="entry name" value="NAD(P)-bd_dom_sf"/>
</dbReference>
<comment type="similarity">
    <text evidence="2">Belongs to the 3-hydroxyacyl-CoA dehydrogenase family.</text>
</comment>
<dbReference type="GO" id="GO:0016616">
    <property type="term" value="F:oxidoreductase activity, acting on the CH-OH group of donors, NAD or NADP as acceptor"/>
    <property type="evidence" value="ECO:0007669"/>
    <property type="project" value="InterPro"/>
</dbReference>
<dbReference type="InterPro" id="IPR022694">
    <property type="entry name" value="3-OHacyl-CoA_DH"/>
</dbReference>